<sequence>MLLLRRLPSLRTVLILGILFTTSVLAVPAPEADPKAVPNPIPDPQARYRIEDIAPVTTSATAEDEDEYGNMKSYANSTGKMLTGMIQYYSDAAREANIAIHFKHEDVGRCVQWIAIGRCPIKQKDVKYDTGSNSVMWATKIRFNPDSILDAYGNTWGRAVLFFSDRYCKRIIGVQQRDWSGVMERPAVLSLLQADIRGDQGRASIYLQTIRLPPLFYTMIMA</sequence>
<dbReference type="EMBL" id="JAVHJO010000012">
    <property type="protein sequence ID" value="KAK6531802.1"/>
    <property type="molecule type" value="Genomic_DNA"/>
</dbReference>
<dbReference type="AlphaFoldDB" id="A0AAV9X083"/>
<protein>
    <submittedName>
        <fullName evidence="2">Uncharacterized protein</fullName>
    </submittedName>
</protein>
<name>A0AAV9X083_9PEZI</name>
<keyword evidence="1" id="KW-0732">Signal</keyword>
<proteinExistence type="predicted"/>
<reference evidence="2 3" key="1">
    <citation type="submission" date="2019-10" db="EMBL/GenBank/DDBJ databases">
        <authorList>
            <person name="Palmer J.M."/>
        </authorList>
    </citation>
    <scope>NUCLEOTIDE SEQUENCE [LARGE SCALE GENOMIC DNA]</scope>
    <source>
        <strain evidence="2 3">TWF694</strain>
    </source>
</reference>
<dbReference type="Proteomes" id="UP001365542">
    <property type="component" value="Unassembled WGS sequence"/>
</dbReference>
<evidence type="ECO:0000313" key="2">
    <source>
        <dbReference type="EMBL" id="KAK6531802.1"/>
    </source>
</evidence>
<accession>A0AAV9X083</accession>
<feature type="signal peptide" evidence="1">
    <location>
        <begin position="1"/>
        <end position="26"/>
    </location>
</feature>
<comment type="caution">
    <text evidence="2">The sequence shown here is derived from an EMBL/GenBank/DDBJ whole genome shotgun (WGS) entry which is preliminary data.</text>
</comment>
<gene>
    <name evidence="2" type="ORF">TWF694_002968</name>
</gene>
<evidence type="ECO:0000256" key="1">
    <source>
        <dbReference type="SAM" id="SignalP"/>
    </source>
</evidence>
<organism evidence="2 3">
    <name type="scientific">Orbilia ellipsospora</name>
    <dbReference type="NCBI Taxonomy" id="2528407"/>
    <lineage>
        <taxon>Eukaryota</taxon>
        <taxon>Fungi</taxon>
        <taxon>Dikarya</taxon>
        <taxon>Ascomycota</taxon>
        <taxon>Pezizomycotina</taxon>
        <taxon>Orbiliomycetes</taxon>
        <taxon>Orbiliales</taxon>
        <taxon>Orbiliaceae</taxon>
        <taxon>Orbilia</taxon>
    </lineage>
</organism>
<keyword evidence="3" id="KW-1185">Reference proteome</keyword>
<evidence type="ECO:0000313" key="3">
    <source>
        <dbReference type="Proteomes" id="UP001365542"/>
    </source>
</evidence>
<feature type="chain" id="PRO_5043586664" evidence="1">
    <location>
        <begin position="27"/>
        <end position="222"/>
    </location>
</feature>